<sequence length="294" mass="34468">MRRALPQQVNFILNNQDKPLKELRNLTGLSVSTIRRIKLRNIYPPLRSPGRQHRFKSINEVYNLLQQEGIPLDFQDKKFAGTLRATLINYFNDPKISLKYCYYLKKKLEQFSQSQDQSMHNSQNQNPTQIQGSPAYSVLLSSNHNNSQQQNIQLNQTQYTHNNQIYSNNEQFTATGFNIHQDDIQSYTSYSDQYFQENNNQQGLNFPQFENDANSNSQNNFSYESPQFEVPQNLLPEYDYSELSNHDHQEINGLYSNAQNQTFSESQQYPQLNLSKQGEQQSNDQDEESYNFLQ</sequence>
<dbReference type="Proteomes" id="UP000009168">
    <property type="component" value="Unassembled WGS sequence"/>
</dbReference>
<dbReference type="RefSeq" id="XP_001022071.2">
    <property type="nucleotide sequence ID" value="XM_001022071.3"/>
</dbReference>
<feature type="region of interest" description="Disordered" evidence="1">
    <location>
        <begin position="202"/>
        <end position="224"/>
    </location>
</feature>
<evidence type="ECO:0000313" key="3">
    <source>
        <dbReference type="Proteomes" id="UP000009168"/>
    </source>
</evidence>
<name>I7M306_TETTS</name>
<gene>
    <name evidence="2" type="ORF">TTHERM_00566700</name>
</gene>
<feature type="compositionally biased region" description="Polar residues" evidence="1">
    <location>
        <begin position="211"/>
        <end position="224"/>
    </location>
</feature>
<dbReference type="EMBL" id="GG662556">
    <property type="protein sequence ID" value="EAS01826.2"/>
    <property type="molecule type" value="Genomic_DNA"/>
</dbReference>
<proteinExistence type="predicted"/>
<evidence type="ECO:0000313" key="2">
    <source>
        <dbReference type="EMBL" id="EAS01826.2"/>
    </source>
</evidence>
<accession>I7M306</accession>
<feature type="compositionally biased region" description="Acidic residues" evidence="1">
    <location>
        <begin position="284"/>
        <end position="294"/>
    </location>
</feature>
<organism evidence="2 3">
    <name type="scientific">Tetrahymena thermophila (strain SB210)</name>
    <dbReference type="NCBI Taxonomy" id="312017"/>
    <lineage>
        <taxon>Eukaryota</taxon>
        <taxon>Sar</taxon>
        <taxon>Alveolata</taxon>
        <taxon>Ciliophora</taxon>
        <taxon>Intramacronucleata</taxon>
        <taxon>Oligohymenophorea</taxon>
        <taxon>Hymenostomatida</taxon>
        <taxon>Tetrahymenina</taxon>
        <taxon>Tetrahymenidae</taxon>
        <taxon>Tetrahymena</taxon>
    </lineage>
</organism>
<feature type="compositionally biased region" description="Polar residues" evidence="1">
    <location>
        <begin position="265"/>
        <end position="283"/>
    </location>
</feature>
<evidence type="ECO:0000256" key="1">
    <source>
        <dbReference type="SAM" id="MobiDB-lite"/>
    </source>
</evidence>
<dbReference type="KEGG" id="tet:TTHERM_00566700"/>
<protein>
    <submittedName>
        <fullName evidence="2">Uncharacterized protein</fullName>
    </submittedName>
</protein>
<dbReference type="GeneID" id="7844074"/>
<reference evidence="3" key="1">
    <citation type="journal article" date="2006" name="PLoS Biol.">
        <title>Macronuclear genome sequence of the ciliate Tetrahymena thermophila, a model eukaryote.</title>
        <authorList>
            <person name="Eisen J.A."/>
            <person name="Coyne R.S."/>
            <person name="Wu M."/>
            <person name="Wu D."/>
            <person name="Thiagarajan M."/>
            <person name="Wortman J.R."/>
            <person name="Badger J.H."/>
            <person name="Ren Q."/>
            <person name="Amedeo P."/>
            <person name="Jones K.M."/>
            <person name="Tallon L.J."/>
            <person name="Delcher A.L."/>
            <person name="Salzberg S.L."/>
            <person name="Silva J.C."/>
            <person name="Haas B.J."/>
            <person name="Majoros W.H."/>
            <person name="Farzad M."/>
            <person name="Carlton J.M."/>
            <person name="Smith R.K. Jr."/>
            <person name="Garg J."/>
            <person name="Pearlman R.E."/>
            <person name="Karrer K.M."/>
            <person name="Sun L."/>
            <person name="Manning G."/>
            <person name="Elde N.C."/>
            <person name="Turkewitz A.P."/>
            <person name="Asai D.J."/>
            <person name="Wilkes D.E."/>
            <person name="Wang Y."/>
            <person name="Cai H."/>
            <person name="Collins K."/>
            <person name="Stewart B.A."/>
            <person name="Lee S.R."/>
            <person name="Wilamowska K."/>
            <person name="Weinberg Z."/>
            <person name="Ruzzo W.L."/>
            <person name="Wloga D."/>
            <person name="Gaertig J."/>
            <person name="Frankel J."/>
            <person name="Tsao C.-C."/>
            <person name="Gorovsky M.A."/>
            <person name="Keeling P.J."/>
            <person name="Waller R.F."/>
            <person name="Patron N.J."/>
            <person name="Cherry J.M."/>
            <person name="Stover N.A."/>
            <person name="Krieger C.J."/>
            <person name="del Toro C."/>
            <person name="Ryder H.F."/>
            <person name="Williamson S.C."/>
            <person name="Barbeau R.A."/>
            <person name="Hamilton E.P."/>
            <person name="Orias E."/>
        </authorList>
    </citation>
    <scope>NUCLEOTIDE SEQUENCE [LARGE SCALE GENOMIC DNA]</scope>
    <source>
        <strain evidence="3">SB210</strain>
    </source>
</reference>
<keyword evidence="3" id="KW-1185">Reference proteome</keyword>
<dbReference type="HOGENOM" id="CLU_948279_0_0_1"/>
<feature type="region of interest" description="Disordered" evidence="1">
    <location>
        <begin position="265"/>
        <end position="294"/>
    </location>
</feature>
<dbReference type="AlphaFoldDB" id="I7M306"/>
<dbReference type="InParanoid" id="I7M306"/>